<evidence type="ECO:0000313" key="7">
    <source>
        <dbReference type="Proteomes" id="UP000286415"/>
    </source>
</evidence>
<sequence length="1853" mass="204010">MMKQDTHHRLLHGCVAVDLEPSRMLQVSRLCTSLPVFASEALRTCSTASVRFLSGGWLVIVAGSELFLWKYPSSPQSQSHSTCLTFTLPASDMPHSALLVAPIFPAPIGLRPGSHPTGCLALSSCGESLRIWPRLARNSLHVDVNLSASTTGLYGDEAIQLEPTSVHGTFVLATRTGHLILVDPRNAPDGVRCRALTGRTKTDPGAGTHGSASLLSGLSRRVSNLFGLVASSGGFGMRLNPARGGGNMVFVRLVTRPIGGTSTDDAACRVYMLMESQLDVWSIDQNLDERMLGVYSIQSLLQSSTHDSLLGQWHAVDMAVQHSTEPNLSDDLLYLLVSNAASGPSGIGLFHLVTLDVGNEEQPDGQVLQVIPTAAVQVDWPFELPVMRSTSFRHKMINLCLPASLAPDFSGNPLYPCLLACLFSPFTGQVTIIEVLTGHSVARMEFGALGTTPAPPICPSALIGCGSVDSSNLFVYVTCQRGLITLTPASDILPPSTASGSGVSASQSIAELSHSAIHEMTKASTKLRASNVSVDSVASSESQRARTDRNPVVIVYTTDGVKQVVAQMTPSGLSVWDPNDTTRSPVQLSPADLCFVGVGEIARVYWMGYQEQAAKCVIRLVEEERLRTELSSAFLRFTSRLMNERPLSDARWRSLTLPAYSEQESLMPEGCSVFQYVVSRLTSEAPLLSVSRLQTKLDSIKRLRELWSILLSSDLFSVSDAFVPIAELNCWLRIRLPSRTSTMDADLSDSLPNDDQMESNRRWYAGERPGVLSDEGVGTTTDASRFHCMLADDSNEVEACAERLLRSLDESRMVQAAEDNPMDHSGRPASVHIMCGMHLAEELVEFARILQTKLAQNPQAMLQRLFQSVAVQAGFSSTALQVVNPQEAVLQTVSLMPNLVAGLGEAILQAIHPGESNMSMESDDEHAGSSTLISVNVANLFVSVMELLTCKDSVFKAQLSSALSVNAYTLRARWPKWSEREFTGRKVRGSNPTSASRLPLSRLGQPGSIPALVLPSGGMAARHRKGATAERLFLYLKHLLTQVFLNLSSTECAAPMSSGTSVSAVTPFRCLAAMPLEGSTGAGILPGCPSLDRGSRKAEVGFEPQTFRSINSSPNHRSILSYFCIANLSLKKPALSAVLGYRDRQLPSLYEAVKGFGTGKSHYLACWLTDCRPYGIGDVLLDLFDLLIRFGCGEVAVVVDQQNTTEGTMASDSSQLIKDASSWAVEWASILLGVAHQRVRWASAHSTWIWSHPPLNDQSAAPSIMERVESVQRLRRMRSWFVQLRKYIIDSIADRLNRPEAALHLAERFADCAQMVRLCYLLERQDEIDHATEDCEPVSTTQLTRFHHHRLVELLRRVPESYGLADQALQWYFACEEHARVKSLLALLERLKEKATSTEDQFHRLAKTRAPQHTAPHSAVEQRRKVATETDPVNRFLHRQDTRDHAWPHLLSTRQYSKASQILFEEGCKETRSIGRRKVLLSLAKLTLLATGSVSKTRSTFGDLVVSTETAPDRLIEKLNLLLEAIDLQVLFCVCINYTIHQENAHVIHLRVMTRWLKWLERKFTDRNVCGSNLTSASRLPLSRLGQPGGNPALVLPSGCMAVRHRKGHNLRLRNHETFCHATRRKHEGWDTARLPKPRQGKSRGRGRIRTTNLPERLPVELRAVYSARQAQSDRDDPSYDPLLDLDSLARLYVSGVTLSPAAPLFGSVGRTTSPDSVVESPDPPLLKCGRDEFHAAFRLADLIVELADLQPGSQLVNPEEARHQLLVHIWCQALKMNDWTKTAEHEDPVDICSRSFVCSLVRDLSRTHAKALEVLFTPDELFDHPDLADLSGDPRFRYLVQSGLEYMQSLSI</sequence>
<evidence type="ECO:0000259" key="5">
    <source>
        <dbReference type="Pfam" id="PF08801"/>
    </source>
</evidence>
<keyword evidence="4" id="KW-0539">Nucleus</keyword>
<dbReference type="Gene3D" id="2.130.10.10">
    <property type="entry name" value="YVTN repeat-like/Quinoprotein amine dehydrogenase"/>
    <property type="match status" value="1"/>
</dbReference>
<organism evidence="6 7">
    <name type="scientific">Clonorchis sinensis</name>
    <name type="common">Chinese liver fluke</name>
    <dbReference type="NCBI Taxonomy" id="79923"/>
    <lineage>
        <taxon>Eukaryota</taxon>
        <taxon>Metazoa</taxon>
        <taxon>Spiralia</taxon>
        <taxon>Lophotrochozoa</taxon>
        <taxon>Platyhelminthes</taxon>
        <taxon>Trematoda</taxon>
        <taxon>Digenea</taxon>
        <taxon>Opisthorchiida</taxon>
        <taxon>Opisthorchiata</taxon>
        <taxon>Opisthorchiidae</taxon>
        <taxon>Clonorchis</taxon>
    </lineage>
</organism>
<dbReference type="Gene3D" id="1.20.58.1380">
    <property type="match status" value="1"/>
</dbReference>
<dbReference type="EMBL" id="NIRI02000076">
    <property type="protein sequence ID" value="KAG5441692.1"/>
    <property type="molecule type" value="Genomic_DNA"/>
</dbReference>
<dbReference type="GO" id="GO:0000972">
    <property type="term" value="P:transcription-dependent tethering of RNA polymerase II gene DNA at nuclear periphery"/>
    <property type="evidence" value="ECO:0007669"/>
    <property type="project" value="TreeGrafter"/>
</dbReference>
<evidence type="ECO:0000256" key="4">
    <source>
        <dbReference type="ARBA" id="ARBA00023242"/>
    </source>
</evidence>
<dbReference type="InParanoid" id="A0A3R7FC37"/>
<keyword evidence="7" id="KW-1185">Reference proteome</keyword>
<dbReference type="GO" id="GO:0016973">
    <property type="term" value="P:poly(A)+ mRNA export from nucleus"/>
    <property type="evidence" value="ECO:0007669"/>
    <property type="project" value="TreeGrafter"/>
</dbReference>
<name>A0A3R7FC37_CLOSI</name>
<feature type="domain" description="Nucleoporin Nup133/Nup155-like N-terminal" evidence="5">
    <location>
        <begin position="23"/>
        <end position="186"/>
    </location>
</feature>
<reference evidence="6 7" key="2">
    <citation type="journal article" date="2021" name="Genomics">
        <title>High-quality reference genome for Clonorchis sinensis.</title>
        <authorList>
            <person name="Young N.D."/>
            <person name="Stroehlein A.J."/>
            <person name="Kinkar L."/>
            <person name="Wang T."/>
            <person name="Sohn W.M."/>
            <person name="Chang B.C.H."/>
            <person name="Kaur P."/>
            <person name="Weisz D."/>
            <person name="Dudchenko O."/>
            <person name="Aiden E.L."/>
            <person name="Korhonen P.K."/>
            <person name="Gasser R.B."/>
        </authorList>
    </citation>
    <scope>NUCLEOTIDE SEQUENCE [LARGE SCALE GENOMIC DNA]</scope>
    <source>
        <strain evidence="6">Cs-k2</strain>
    </source>
</reference>
<dbReference type="GO" id="GO:0006606">
    <property type="term" value="P:protein import into nucleus"/>
    <property type="evidence" value="ECO:0007669"/>
    <property type="project" value="TreeGrafter"/>
</dbReference>
<dbReference type="Gene3D" id="1.25.40.700">
    <property type="match status" value="1"/>
</dbReference>
<evidence type="ECO:0000313" key="6">
    <source>
        <dbReference type="EMBL" id="KAG5441692.1"/>
    </source>
</evidence>
<evidence type="ECO:0000256" key="3">
    <source>
        <dbReference type="ARBA" id="ARBA00022448"/>
    </source>
</evidence>
<dbReference type="STRING" id="79923.A0A3R7FC37"/>
<reference evidence="6 7" key="1">
    <citation type="journal article" date="2018" name="Biotechnol. Adv.">
        <title>Improved genomic resources and new bioinformatic workflow for the carcinogenic parasite Clonorchis sinensis: Biotechnological implications.</title>
        <authorList>
            <person name="Wang D."/>
            <person name="Korhonen P.K."/>
            <person name="Gasser R.B."/>
            <person name="Young N.D."/>
        </authorList>
    </citation>
    <scope>NUCLEOTIDE SEQUENCE [LARGE SCALE GENOMIC DNA]</scope>
    <source>
        <strain evidence="6">Cs-k2</strain>
    </source>
</reference>
<evidence type="ECO:0000256" key="2">
    <source>
        <dbReference type="ARBA" id="ARBA00005569"/>
    </source>
</evidence>
<comment type="subcellular location">
    <subcellularLocation>
        <location evidence="1">Nucleus</location>
    </subcellularLocation>
</comment>
<proteinExistence type="inferred from homology"/>
<dbReference type="PANTHER" id="PTHR13405">
    <property type="entry name" value="NUCLEAR PORE COMPLEX PROTEIN NUP133"/>
    <property type="match status" value="1"/>
</dbReference>
<dbReference type="Pfam" id="PF08801">
    <property type="entry name" value="Nucleoporin_N"/>
    <property type="match status" value="1"/>
</dbReference>
<gene>
    <name evidence="6" type="ORF">CSKR_103172</name>
</gene>
<dbReference type="SUPFAM" id="SSF117289">
    <property type="entry name" value="Nucleoporin domain"/>
    <property type="match status" value="1"/>
</dbReference>
<dbReference type="InterPro" id="IPR037624">
    <property type="entry name" value="Nup133-like"/>
</dbReference>
<comment type="similarity">
    <text evidence="2">Belongs to the nucleoporin Nup133 family.</text>
</comment>
<keyword evidence="3" id="KW-0813">Transport</keyword>
<dbReference type="OrthoDB" id="6285121at2759"/>
<accession>A0A3R7FC37</accession>
<dbReference type="Proteomes" id="UP000286415">
    <property type="component" value="Unassembled WGS sequence"/>
</dbReference>
<dbReference type="InterPro" id="IPR015943">
    <property type="entry name" value="WD40/YVTN_repeat-like_dom_sf"/>
</dbReference>
<dbReference type="GO" id="GO:0031080">
    <property type="term" value="C:nuclear pore outer ring"/>
    <property type="evidence" value="ECO:0007669"/>
    <property type="project" value="TreeGrafter"/>
</dbReference>
<comment type="caution">
    <text evidence="6">The sequence shown here is derived from an EMBL/GenBank/DDBJ whole genome shotgun (WGS) entry which is preliminary data.</text>
</comment>
<protein>
    <recommendedName>
        <fullName evidence="5">Nucleoporin Nup133/Nup155-like N-terminal domain-containing protein</fullName>
    </recommendedName>
</protein>
<dbReference type="InterPro" id="IPR014908">
    <property type="entry name" value="Nucleoporin_Nup133/Nup155_N"/>
</dbReference>
<evidence type="ECO:0000256" key="1">
    <source>
        <dbReference type="ARBA" id="ARBA00004123"/>
    </source>
</evidence>
<dbReference type="GO" id="GO:0017056">
    <property type="term" value="F:structural constituent of nuclear pore"/>
    <property type="evidence" value="ECO:0007669"/>
    <property type="project" value="InterPro"/>
</dbReference>
<dbReference type="PANTHER" id="PTHR13405:SF11">
    <property type="entry name" value="NUCLEAR PORE COMPLEX PROTEIN NUP133"/>
    <property type="match status" value="1"/>
</dbReference>